<dbReference type="KEGG" id="mema:MMAB1_1564"/>
<dbReference type="GeneID" id="27137407"/>
<accession>A0A0X3BKS5</accession>
<dbReference type="GeneID" id="13355726"/>
<gene>
    <name evidence="1" type="ORF">MMAB1_1564</name>
</gene>
<dbReference type="RefSeq" id="WP_014867138.1">
    <property type="nucleotide sequence ID" value="NZ_LT158599.1"/>
</dbReference>
<name>A0A0X3BKS5_9EURY</name>
<dbReference type="Proteomes" id="UP000069850">
    <property type="component" value="Chromosome 1"/>
</dbReference>
<dbReference type="AlphaFoldDB" id="A0A0X3BKS5"/>
<protein>
    <submittedName>
        <fullName evidence="1">Uncharacterized protein</fullName>
    </submittedName>
</protein>
<dbReference type="EMBL" id="LT158599">
    <property type="protein sequence ID" value="CVK32777.1"/>
    <property type="molecule type" value="Genomic_DNA"/>
</dbReference>
<organism evidence="1 2">
    <name type="scientific">Methanoculleus bourgensis</name>
    <dbReference type="NCBI Taxonomy" id="83986"/>
    <lineage>
        <taxon>Archaea</taxon>
        <taxon>Methanobacteriati</taxon>
        <taxon>Methanobacteriota</taxon>
        <taxon>Stenosarchaea group</taxon>
        <taxon>Methanomicrobia</taxon>
        <taxon>Methanomicrobiales</taxon>
        <taxon>Methanomicrobiaceae</taxon>
        <taxon>Methanoculleus</taxon>
    </lineage>
</organism>
<proteinExistence type="predicted"/>
<sequence length="115" mass="13537">MTQICPDCNEEWPDSSNYCGMCRAKLPNAAPWLTDYKKARRFFKHLTEEEFSEFFRACFANPKFKDRLLARIIERAVNENAPGAPDEAYFRDEILRMLAEELLKEYEKGTDYPGR</sequence>
<evidence type="ECO:0000313" key="2">
    <source>
        <dbReference type="Proteomes" id="UP000069850"/>
    </source>
</evidence>
<reference evidence="1 2" key="1">
    <citation type="submission" date="2016-01" db="EMBL/GenBank/DDBJ databases">
        <authorList>
            <person name="Manzoor S."/>
        </authorList>
    </citation>
    <scope>NUCLEOTIDE SEQUENCE [LARGE SCALE GENOMIC DNA]</scope>
    <source>
        <strain evidence="1">Methanoculleus sp MAB1</strain>
    </source>
</reference>
<evidence type="ECO:0000313" key="1">
    <source>
        <dbReference type="EMBL" id="CVK32777.1"/>
    </source>
</evidence>